<sequence>MEAMAQATNTKLFERPLLSVHISVFKSLKDADRARGQARNLSSTTAFDYRPYQALNTFSLLSLRWGLTANADISSLPPR</sequence>
<dbReference type="EMBL" id="CH445336">
    <property type="protein sequence ID" value="EAT84727.1"/>
    <property type="molecule type" value="Genomic_DNA"/>
</dbReference>
<evidence type="ECO:0000313" key="1">
    <source>
        <dbReference type="EMBL" id="EAT84727.1"/>
    </source>
</evidence>
<dbReference type="HOGENOM" id="CLU_2606805_0_0_1"/>
<gene>
    <name evidence="1" type="ORF">SNOG_08451</name>
</gene>
<reference evidence="2" key="1">
    <citation type="journal article" date="2007" name="Plant Cell">
        <title>Dothideomycete-plant interactions illuminated by genome sequencing and EST analysis of the wheat pathogen Stagonospora nodorum.</title>
        <authorList>
            <person name="Hane J.K."/>
            <person name="Lowe R.G."/>
            <person name="Solomon P.S."/>
            <person name="Tan K.C."/>
            <person name="Schoch C.L."/>
            <person name="Spatafora J.W."/>
            <person name="Crous P.W."/>
            <person name="Kodira C."/>
            <person name="Birren B.W."/>
            <person name="Galagan J.E."/>
            <person name="Torriani S.F."/>
            <person name="McDonald B.A."/>
            <person name="Oliver R.P."/>
        </authorList>
    </citation>
    <scope>NUCLEOTIDE SEQUENCE [LARGE SCALE GENOMIC DNA]</scope>
    <source>
        <strain evidence="2">SN15 / ATCC MYA-4574 / FGSC 10173</strain>
    </source>
</reference>
<dbReference type="GeneID" id="5975660"/>
<evidence type="ECO:0000313" key="2">
    <source>
        <dbReference type="Proteomes" id="UP000001055"/>
    </source>
</evidence>
<dbReference type="InParanoid" id="Q0UIG3"/>
<accession>Q0UIG3</accession>
<dbReference type="AlphaFoldDB" id="Q0UIG3"/>
<proteinExistence type="predicted"/>
<dbReference type="RefSeq" id="XP_001798762.1">
    <property type="nucleotide sequence ID" value="XM_001798710.1"/>
</dbReference>
<name>Q0UIG3_PHANO</name>
<dbReference type="Proteomes" id="UP000001055">
    <property type="component" value="Unassembled WGS sequence"/>
</dbReference>
<organism evidence="1 2">
    <name type="scientific">Phaeosphaeria nodorum (strain SN15 / ATCC MYA-4574 / FGSC 10173)</name>
    <name type="common">Glume blotch fungus</name>
    <name type="synonym">Parastagonospora nodorum</name>
    <dbReference type="NCBI Taxonomy" id="321614"/>
    <lineage>
        <taxon>Eukaryota</taxon>
        <taxon>Fungi</taxon>
        <taxon>Dikarya</taxon>
        <taxon>Ascomycota</taxon>
        <taxon>Pezizomycotina</taxon>
        <taxon>Dothideomycetes</taxon>
        <taxon>Pleosporomycetidae</taxon>
        <taxon>Pleosporales</taxon>
        <taxon>Pleosporineae</taxon>
        <taxon>Phaeosphaeriaceae</taxon>
        <taxon>Parastagonospora</taxon>
    </lineage>
</organism>
<protein>
    <submittedName>
        <fullName evidence="1">Uncharacterized protein</fullName>
    </submittedName>
</protein>
<dbReference type="KEGG" id="pno:SNOG_08451"/>